<sequence length="976" mass="112782">MKLQIGNIYSGFKFESEKEIDEINSKGRVFKHVKSGAVLINLKNEDDNKVFSITFKTIPEDNTGVAHILEHSVLCGSRKFKVKEPFVEILKGSLNTYLNAATYADKTMYPVASRNKKDFMNLMDVYLDAVFYPDIYNTPEIIMQEGWHYAIENEEDDIEYNGVVYNEMKGAYSSPISILSRSMDEELFKGSVYGLSSGGKVENIVDLSYDKALNFHKKYYHPSNSIIYVYGDIDIKEVLTFINDNYLKDFQKKNIDTKIQIKSPLSKIEEKEIEYSISEGESERDKTYFGMSFVTGDVLDRETSMGLELLEEILLEASSSPLKRAIIEKNIGKDVFGIFDDSILKTTFSIILKDSNDEDKEEFKKIVKSTLEDLVQNGIDKKLIKGILNAKEFALREASFDSYPAGLVYNEKILESMLYGGDPFQNLRFNSLIKNIRKYAEENYFEELIEKHILNNNYGVFITVKPRKNLEEEKETEVREKLRRFKESLKEDELKKILDDNIKLKLRQDTPDSEEDLMSIPLISISDVNKKPEKIENEIRDENGVKVIWCPLNTRGIQYVTVYFEGKTIPDEMIPYASILSSVIGRIDTEKYNFKDLSNEAMENLGGMEFGLDVYSKPQNYDEYLPKFVVRSKCLKEKLPKMFELMEEIINHSIYSDYKRLKEIIDEIKSRLEMAIRGSGSSITSVRVGSYVSSAYKYLDIITGIDFYKFISDLIKNFEDKKEEIAEKIKKSAECVFRKENLVVAYAAEKEDYGEFKGLLKDFISNINKDRLELVDYKFELKKLNEAFVMATKVQYVAKGFNFKKFNFKHSGALIVLRTIANYDYLWNNVRVKGGAYGASMSLSRNGHLVFTSYRDPNLTETFKIYDEIGDFVKNFNANSREMDKYILGTISGIDMPLSNYSKCEKVSAQYLTGINDAYMEKERLEILNCSVNDIKNTYDMLNKLSREDCICVFGNEEKIKRNKERFDNIVTIFKE</sequence>
<dbReference type="AlphaFoldDB" id="A0A1S8L4B5"/>
<name>A0A1S8L4B5_9CLOT</name>
<gene>
    <name evidence="1" type="ORF">CROST_026010</name>
</gene>
<dbReference type="PANTHER" id="PTHR43016">
    <property type="entry name" value="PRESEQUENCE PROTEASE"/>
    <property type="match status" value="1"/>
</dbReference>
<evidence type="ECO:0000313" key="2">
    <source>
        <dbReference type="Proteomes" id="UP000190951"/>
    </source>
</evidence>
<dbReference type="Pfam" id="PF00675">
    <property type="entry name" value="Peptidase_M16"/>
    <property type="match status" value="1"/>
</dbReference>
<accession>A0A1S8L4B5</accession>
<dbReference type="InterPro" id="IPR011765">
    <property type="entry name" value="Pept_M16_N"/>
</dbReference>
<dbReference type="Pfam" id="PF05193">
    <property type="entry name" value="Peptidase_M16_C"/>
    <property type="match status" value="1"/>
</dbReference>
<dbReference type="InterPro" id="IPR013578">
    <property type="entry name" value="Peptidase_M16C_assoc"/>
</dbReference>
<proteinExistence type="predicted"/>
<dbReference type="PANTHER" id="PTHR43016:SF13">
    <property type="entry name" value="PRESEQUENCE PROTEASE, MITOCHONDRIAL"/>
    <property type="match status" value="1"/>
</dbReference>
<dbReference type="KEGG" id="crw:CROST_026010"/>
<dbReference type="InterPro" id="IPR007863">
    <property type="entry name" value="Peptidase_M16_C"/>
</dbReference>
<keyword evidence="2" id="KW-1185">Reference proteome</keyword>
<reference evidence="1 2" key="1">
    <citation type="submission" date="2022-04" db="EMBL/GenBank/DDBJ databases">
        <title>Genome sequence of C. roseum typestrain.</title>
        <authorList>
            <person name="Poehlein A."/>
            <person name="Schoch T."/>
            <person name="Duerre P."/>
            <person name="Daniel R."/>
        </authorList>
    </citation>
    <scope>NUCLEOTIDE SEQUENCE [LARGE SCALE GENOMIC DNA]</scope>
    <source>
        <strain evidence="1 2">DSM 7320</strain>
    </source>
</reference>
<dbReference type="Pfam" id="PF22516">
    <property type="entry name" value="PreP_C"/>
    <property type="match status" value="1"/>
</dbReference>
<evidence type="ECO:0000313" key="1">
    <source>
        <dbReference type="EMBL" id="URZ11884.1"/>
    </source>
</evidence>
<dbReference type="STRING" id="84029.CROST_23840"/>
<dbReference type="SMART" id="SM01264">
    <property type="entry name" value="M16C_associated"/>
    <property type="match status" value="1"/>
</dbReference>
<dbReference type="Gene3D" id="3.30.830.10">
    <property type="entry name" value="Metalloenzyme, LuxS/M16 peptidase-like"/>
    <property type="match status" value="4"/>
</dbReference>
<dbReference type="InterPro" id="IPR055130">
    <property type="entry name" value="PreP_C"/>
</dbReference>
<dbReference type="GO" id="GO:0016485">
    <property type="term" value="P:protein processing"/>
    <property type="evidence" value="ECO:0007669"/>
    <property type="project" value="TreeGrafter"/>
</dbReference>
<dbReference type="EMBL" id="CP096983">
    <property type="protein sequence ID" value="URZ11884.1"/>
    <property type="molecule type" value="Genomic_DNA"/>
</dbReference>
<dbReference type="Pfam" id="PF08367">
    <property type="entry name" value="M16C_assoc"/>
    <property type="match status" value="1"/>
</dbReference>
<dbReference type="FunFam" id="3.30.830.10:FF:000034">
    <property type="entry name" value="presequence protease 1, chloroplastic/mitochondrial"/>
    <property type="match status" value="1"/>
</dbReference>
<dbReference type="RefSeq" id="WP_077833658.1">
    <property type="nucleotide sequence ID" value="NZ_CP096983.1"/>
</dbReference>
<organism evidence="1 2">
    <name type="scientific">Clostridium felsineum</name>
    <dbReference type="NCBI Taxonomy" id="36839"/>
    <lineage>
        <taxon>Bacteria</taxon>
        <taxon>Bacillati</taxon>
        <taxon>Bacillota</taxon>
        <taxon>Clostridia</taxon>
        <taxon>Eubacteriales</taxon>
        <taxon>Clostridiaceae</taxon>
        <taxon>Clostridium</taxon>
    </lineage>
</organism>
<dbReference type="SUPFAM" id="SSF63411">
    <property type="entry name" value="LuxS/MPP-like metallohydrolase"/>
    <property type="match status" value="4"/>
</dbReference>
<protein>
    <submittedName>
        <fullName evidence="1">Uncharacterized protein</fullName>
    </submittedName>
</protein>
<dbReference type="GO" id="GO:0046872">
    <property type="term" value="F:metal ion binding"/>
    <property type="evidence" value="ECO:0007669"/>
    <property type="project" value="InterPro"/>
</dbReference>
<dbReference type="GO" id="GO:0004222">
    <property type="term" value="F:metalloendopeptidase activity"/>
    <property type="evidence" value="ECO:0007669"/>
    <property type="project" value="TreeGrafter"/>
</dbReference>
<dbReference type="Proteomes" id="UP000190951">
    <property type="component" value="Chromosome"/>
</dbReference>
<dbReference type="InterPro" id="IPR011249">
    <property type="entry name" value="Metalloenz_LuxS/M16"/>
</dbReference>